<organism evidence="1 2">
    <name type="scientific">Serendipita indica (strain DSM 11827)</name>
    <name type="common">Root endophyte fungus</name>
    <name type="synonym">Piriformospora indica</name>
    <dbReference type="NCBI Taxonomy" id="1109443"/>
    <lineage>
        <taxon>Eukaryota</taxon>
        <taxon>Fungi</taxon>
        <taxon>Dikarya</taxon>
        <taxon>Basidiomycota</taxon>
        <taxon>Agaricomycotina</taxon>
        <taxon>Agaricomycetes</taxon>
        <taxon>Sebacinales</taxon>
        <taxon>Serendipitaceae</taxon>
        <taxon>Serendipita</taxon>
    </lineage>
</organism>
<evidence type="ECO:0000313" key="1">
    <source>
        <dbReference type="EMBL" id="CCA77001.1"/>
    </source>
</evidence>
<gene>
    <name evidence="1" type="ORF">PIIN_10986</name>
</gene>
<protein>
    <recommendedName>
        <fullName evidence="3">F-box domain-containing protein</fullName>
    </recommendedName>
</protein>
<dbReference type="EMBL" id="CAFZ01001177">
    <property type="protein sequence ID" value="CCA77001.1"/>
    <property type="molecule type" value="Genomic_DNA"/>
</dbReference>
<keyword evidence="2" id="KW-1185">Reference proteome</keyword>
<evidence type="ECO:0008006" key="3">
    <source>
        <dbReference type="Google" id="ProtNLM"/>
    </source>
</evidence>
<comment type="caution">
    <text evidence="1">The sequence shown here is derived from an EMBL/GenBank/DDBJ whole genome shotgun (WGS) entry which is preliminary data.</text>
</comment>
<dbReference type="OrthoDB" id="3134171at2759"/>
<accession>G4U0A8</accession>
<evidence type="ECO:0000313" key="2">
    <source>
        <dbReference type="Proteomes" id="UP000007148"/>
    </source>
</evidence>
<dbReference type="Proteomes" id="UP000007148">
    <property type="component" value="Unassembled WGS sequence"/>
</dbReference>
<dbReference type="AlphaFoldDB" id="G4U0A8"/>
<dbReference type="HOGENOM" id="CLU_080219_0_0_1"/>
<reference evidence="1 2" key="1">
    <citation type="journal article" date="2011" name="PLoS Pathog.">
        <title>Endophytic Life Strategies Decoded by Genome and Transcriptome Analyses of the Mutualistic Root Symbiont Piriformospora indica.</title>
        <authorList>
            <person name="Zuccaro A."/>
            <person name="Lahrmann U."/>
            <person name="Guldener U."/>
            <person name="Langen G."/>
            <person name="Pfiffi S."/>
            <person name="Biedenkopf D."/>
            <person name="Wong P."/>
            <person name="Samans B."/>
            <person name="Grimm C."/>
            <person name="Basiewicz M."/>
            <person name="Murat C."/>
            <person name="Martin F."/>
            <person name="Kogel K.H."/>
        </authorList>
    </citation>
    <scope>NUCLEOTIDE SEQUENCE [LARGE SCALE GENOMIC DNA]</scope>
    <source>
        <strain evidence="1 2">DSM 11827</strain>
    </source>
</reference>
<sequence length="360" mass="41269">MLKRARLGLNYSVPSQQRVDLYDDWMSPQLPAPVEYWLSFITSFVRTGAMRNLSIITIDDEDCLGMLIEEGIAGNLPSLRTLCVEGGVSPSPKISTAFPRLTLLALQVWDDETRIPLSPEEDIIFETLKSFQLAVVGRPSNLSLFHRWQLPQLRHLEIAIGDIDQENYATCLTTKHLCHFLRTAGYTQLTSLKFSAEVRLMLSTDLWEVLPRLKYLGVGIFSPNEGSPSIAPPSKHPLRTLAHFDNRNIYGIHIRSEIWREIKHWNNLHTVADSHEWVTIAPRERNPNKAPFSHGYTRRRNIGTSLLCEGCIWDLLFVCTQRGLRYEDRWGQSWKSISSRLKRDKVAPLPNKNEDNIRVS</sequence>
<proteinExistence type="predicted"/>
<dbReference type="InParanoid" id="G4U0A8"/>
<name>G4U0A8_SERID</name>